<evidence type="ECO:0000256" key="3">
    <source>
        <dbReference type="ARBA" id="ARBA00022692"/>
    </source>
</evidence>
<dbReference type="AlphaFoldDB" id="A0A1B6LVH7"/>
<dbReference type="PANTHER" id="PTHR47154">
    <property type="entry name" value="G-PROTEIN COUPLED RECEPTOR MTH-RELATED"/>
    <property type="match status" value="1"/>
</dbReference>
<dbReference type="SUPFAM" id="SSF63877">
    <property type="entry name" value="Methuselah ectodomain"/>
    <property type="match status" value="1"/>
</dbReference>
<keyword evidence="8" id="KW-0675">Receptor</keyword>
<evidence type="ECO:0000256" key="1">
    <source>
        <dbReference type="ARBA" id="ARBA00004141"/>
    </source>
</evidence>
<protein>
    <recommendedName>
        <fullName evidence="11">G-protein coupled receptors family 2 profile 2 domain-containing protein</fullName>
    </recommendedName>
</protein>
<keyword evidence="7 10" id="KW-0472">Membrane</keyword>
<dbReference type="Gene3D" id="2.170.180.11">
    <property type="entry name" value="Methuselah ectodomain, domain 2"/>
    <property type="match status" value="1"/>
</dbReference>
<comment type="subcellular location">
    <subcellularLocation>
        <location evidence="1">Membrane</location>
        <topology evidence="1">Multi-pass membrane protein</topology>
    </subcellularLocation>
</comment>
<accession>A0A1B6LVH7</accession>
<feature type="transmembrane region" description="Helical" evidence="10">
    <location>
        <begin position="395"/>
        <end position="419"/>
    </location>
</feature>
<name>A0A1B6LVH7_9HEMI</name>
<dbReference type="InterPro" id="IPR051384">
    <property type="entry name" value="Mth_GPCR"/>
</dbReference>
<reference evidence="12" key="1">
    <citation type="submission" date="2015-11" db="EMBL/GenBank/DDBJ databases">
        <title>De novo transcriptome assembly of four potential Pierce s Disease insect vectors from Arizona vineyards.</title>
        <authorList>
            <person name="Tassone E.E."/>
        </authorList>
    </citation>
    <scope>NUCLEOTIDE SEQUENCE</scope>
</reference>
<evidence type="ECO:0000259" key="11">
    <source>
        <dbReference type="PROSITE" id="PS50261"/>
    </source>
</evidence>
<dbReference type="GO" id="GO:0007166">
    <property type="term" value="P:cell surface receptor signaling pathway"/>
    <property type="evidence" value="ECO:0007669"/>
    <property type="project" value="InterPro"/>
</dbReference>
<dbReference type="InterPro" id="IPR036272">
    <property type="entry name" value="Methuselah_N_sf"/>
</dbReference>
<feature type="domain" description="G-protein coupled receptors family 2 profile 2" evidence="11">
    <location>
        <begin position="238"/>
        <end position="500"/>
    </location>
</feature>
<keyword evidence="9" id="KW-0807">Transducer</keyword>
<evidence type="ECO:0000256" key="5">
    <source>
        <dbReference type="ARBA" id="ARBA00022989"/>
    </source>
</evidence>
<comment type="similarity">
    <text evidence="2">Belongs to the G-protein coupled receptor 2 family. Mth subfamily.</text>
</comment>
<feature type="transmembrane region" description="Helical" evidence="10">
    <location>
        <begin position="302"/>
        <end position="325"/>
    </location>
</feature>
<dbReference type="InterPro" id="IPR010596">
    <property type="entry name" value="Methuselah_N_dom"/>
</dbReference>
<evidence type="ECO:0000256" key="4">
    <source>
        <dbReference type="ARBA" id="ARBA00022729"/>
    </source>
</evidence>
<dbReference type="InterPro" id="IPR017981">
    <property type="entry name" value="GPCR_2-like_7TM"/>
</dbReference>
<dbReference type="InterPro" id="IPR000832">
    <property type="entry name" value="GPCR_2_secretin-like"/>
</dbReference>
<dbReference type="EMBL" id="GEBQ01012309">
    <property type="protein sequence ID" value="JAT27668.1"/>
    <property type="molecule type" value="Transcribed_RNA"/>
</dbReference>
<keyword evidence="4" id="KW-0732">Signal</keyword>
<proteinExistence type="inferred from homology"/>
<evidence type="ECO:0000256" key="10">
    <source>
        <dbReference type="SAM" id="Phobius"/>
    </source>
</evidence>
<dbReference type="GO" id="GO:0005886">
    <property type="term" value="C:plasma membrane"/>
    <property type="evidence" value="ECO:0007669"/>
    <property type="project" value="TreeGrafter"/>
</dbReference>
<feature type="transmembrane region" description="Helical" evidence="10">
    <location>
        <begin position="447"/>
        <end position="473"/>
    </location>
</feature>
<evidence type="ECO:0000313" key="12">
    <source>
        <dbReference type="EMBL" id="JAT27668.1"/>
    </source>
</evidence>
<evidence type="ECO:0000256" key="9">
    <source>
        <dbReference type="ARBA" id="ARBA00023224"/>
    </source>
</evidence>
<dbReference type="Gene3D" id="1.20.1070.10">
    <property type="entry name" value="Rhodopsin 7-helix transmembrane proteins"/>
    <property type="match status" value="1"/>
</dbReference>
<evidence type="ECO:0000256" key="7">
    <source>
        <dbReference type="ARBA" id="ARBA00023136"/>
    </source>
</evidence>
<evidence type="ECO:0000256" key="6">
    <source>
        <dbReference type="ARBA" id="ARBA00023040"/>
    </source>
</evidence>
<dbReference type="GO" id="GO:0008528">
    <property type="term" value="F:G protein-coupled peptide receptor activity"/>
    <property type="evidence" value="ECO:0007669"/>
    <property type="project" value="TreeGrafter"/>
</dbReference>
<evidence type="ECO:0000256" key="8">
    <source>
        <dbReference type="ARBA" id="ARBA00023170"/>
    </source>
</evidence>
<dbReference type="PANTHER" id="PTHR47154:SF2">
    <property type="entry name" value="G-PROTEIN COUPLED RECEPTOR MTH-RELATED"/>
    <property type="match status" value="1"/>
</dbReference>
<feature type="transmembrane region" description="Helical" evidence="10">
    <location>
        <begin position="275"/>
        <end position="296"/>
    </location>
</feature>
<feature type="transmembrane region" description="Helical" evidence="10">
    <location>
        <begin position="17"/>
        <end position="37"/>
    </location>
</feature>
<feature type="transmembrane region" description="Helical" evidence="10">
    <location>
        <begin position="346"/>
        <end position="369"/>
    </location>
</feature>
<dbReference type="Pfam" id="PF06652">
    <property type="entry name" value="Methuselah_N"/>
    <property type="match status" value="1"/>
</dbReference>
<keyword evidence="3 10" id="KW-0812">Transmembrane</keyword>
<gene>
    <name evidence="12" type="ORF">g.29404</name>
</gene>
<evidence type="ECO:0000256" key="2">
    <source>
        <dbReference type="ARBA" id="ARBA00008979"/>
    </source>
</evidence>
<keyword evidence="5 10" id="KW-1133">Transmembrane helix</keyword>
<sequence length="512" mass="58578">MEPLTVVDQAPQTGINIFRWVLIVVIIIVIAGNAYYLSVVSARYVPIALRCDPEFTTKQENVTEFTIIDGVQLEQLEYSKETFLPELETSFKECLCHIKTCVVKCCSFNESFFSADNLTCSPDNSSSVSSMILNTKVYYKLQKNRLDDLHIKITNHSEFLVYSNNECSVDNSVGESFTAYELSEDSFLIEDGTVLTDDLYYIDINDYCIESLNGQSRIFYKACVGNYYGIESVATEIHDFLVPNGWYVSQACLFITLLVYLTLPELQNFHGKLLISYLMSLVLLNAVLVMSIVLKYQVSPLILQFCVLTIPSWVTILCVDMWLVFGRSLRFRYSSRSSSRTHWTRFLIFSAIGWGIPLIFCGLTAIVGVTPGYDDSCPQFTLKADPCFFNSFRTLILLLSFPAMFMLEMNFLLFLSLLFHMRTQIKESEAISTESSRRHAKYARHSLYLYLKLAIVTGVDWLFIHICLSGIFNTETSELLALIMFYCQGVIIFVVLICNRHVLRLLQKHYCQ</sequence>
<dbReference type="Pfam" id="PF00002">
    <property type="entry name" value="7tm_2"/>
    <property type="match status" value="1"/>
</dbReference>
<feature type="transmembrane region" description="Helical" evidence="10">
    <location>
        <begin position="479"/>
        <end position="498"/>
    </location>
</feature>
<dbReference type="PROSITE" id="PS50261">
    <property type="entry name" value="G_PROTEIN_RECEP_F2_4"/>
    <property type="match status" value="1"/>
</dbReference>
<keyword evidence="6" id="KW-0297">G-protein coupled receptor</keyword>
<dbReference type="InterPro" id="IPR023311">
    <property type="entry name" value="Methusela_ecto_dom_2"/>
</dbReference>
<organism evidence="12">
    <name type="scientific">Graphocephala atropunctata</name>
    <dbReference type="NCBI Taxonomy" id="36148"/>
    <lineage>
        <taxon>Eukaryota</taxon>
        <taxon>Metazoa</taxon>
        <taxon>Ecdysozoa</taxon>
        <taxon>Arthropoda</taxon>
        <taxon>Hexapoda</taxon>
        <taxon>Insecta</taxon>
        <taxon>Pterygota</taxon>
        <taxon>Neoptera</taxon>
        <taxon>Paraneoptera</taxon>
        <taxon>Hemiptera</taxon>
        <taxon>Auchenorrhyncha</taxon>
        <taxon>Membracoidea</taxon>
        <taxon>Cicadellidae</taxon>
        <taxon>Cicadellinae</taxon>
        <taxon>Cicadellini</taxon>
        <taxon>Graphocephala</taxon>
    </lineage>
</organism>